<feature type="compositionally biased region" description="Polar residues" evidence="1">
    <location>
        <begin position="51"/>
        <end position="60"/>
    </location>
</feature>
<feature type="compositionally biased region" description="Polar residues" evidence="1">
    <location>
        <begin position="27"/>
        <end position="38"/>
    </location>
</feature>
<evidence type="ECO:0000313" key="2">
    <source>
        <dbReference type="EMBL" id="KAF5836798.1"/>
    </source>
</evidence>
<feature type="region of interest" description="Disordered" evidence="1">
    <location>
        <begin position="27"/>
        <end position="60"/>
    </location>
</feature>
<evidence type="ECO:0008006" key="4">
    <source>
        <dbReference type="Google" id="ProtNLM"/>
    </source>
</evidence>
<keyword evidence="3" id="KW-1185">Reference proteome</keyword>
<organism evidence="2 3">
    <name type="scientific">Dunaliella salina</name>
    <name type="common">Green alga</name>
    <name type="synonym">Protococcus salinus</name>
    <dbReference type="NCBI Taxonomy" id="3046"/>
    <lineage>
        <taxon>Eukaryota</taxon>
        <taxon>Viridiplantae</taxon>
        <taxon>Chlorophyta</taxon>
        <taxon>core chlorophytes</taxon>
        <taxon>Chlorophyceae</taxon>
        <taxon>CS clade</taxon>
        <taxon>Chlamydomonadales</taxon>
        <taxon>Dunaliellaceae</taxon>
        <taxon>Dunaliella</taxon>
    </lineage>
</organism>
<sequence length="167" mass="18520">MNAMQNMSLWTREAYFFCGIEARKQSAETLPSQESMNTKELPLKTPDFESNPDTHTHNSNSWAKKQLQRLHGTACATWQVQQLVHDAGFGPTGHGPFQAPSAERLLCLTAGPYAYARTPLCKNTLSSRPFWSFKMPTAVAVTNLVTLTARAPAYARPPRASRPLCVP</sequence>
<dbReference type="Proteomes" id="UP000815325">
    <property type="component" value="Unassembled WGS sequence"/>
</dbReference>
<protein>
    <recommendedName>
        <fullName evidence="4">Encoded protein</fullName>
    </recommendedName>
</protein>
<accession>A0ABQ7GQI5</accession>
<comment type="caution">
    <text evidence="2">The sequence shown here is derived from an EMBL/GenBank/DDBJ whole genome shotgun (WGS) entry which is preliminary data.</text>
</comment>
<evidence type="ECO:0000313" key="3">
    <source>
        <dbReference type="Proteomes" id="UP000815325"/>
    </source>
</evidence>
<dbReference type="EMBL" id="MU069642">
    <property type="protein sequence ID" value="KAF5836798.1"/>
    <property type="molecule type" value="Genomic_DNA"/>
</dbReference>
<gene>
    <name evidence="2" type="ORF">DUNSADRAFT_5377</name>
</gene>
<name>A0ABQ7GQI5_DUNSA</name>
<proteinExistence type="predicted"/>
<evidence type="ECO:0000256" key="1">
    <source>
        <dbReference type="SAM" id="MobiDB-lite"/>
    </source>
</evidence>
<reference evidence="2" key="1">
    <citation type="submission" date="2017-08" db="EMBL/GenBank/DDBJ databases">
        <authorList>
            <person name="Polle J.E."/>
            <person name="Barry K."/>
            <person name="Cushman J."/>
            <person name="Schmutz J."/>
            <person name="Tran D."/>
            <person name="Hathwaick L.T."/>
            <person name="Yim W.C."/>
            <person name="Jenkins J."/>
            <person name="Mckie-Krisberg Z.M."/>
            <person name="Prochnik S."/>
            <person name="Lindquist E."/>
            <person name="Dockter R.B."/>
            <person name="Adam C."/>
            <person name="Molina H."/>
            <person name="Bunkerborg J."/>
            <person name="Jin E."/>
            <person name="Buchheim M."/>
            <person name="Magnuson J."/>
        </authorList>
    </citation>
    <scope>NUCLEOTIDE SEQUENCE</scope>
    <source>
        <strain evidence="2">CCAP 19/18</strain>
    </source>
</reference>